<keyword evidence="3" id="KW-1185">Reference proteome</keyword>
<protein>
    <recommendedName>
        <fullName evidence="4">Hemerythrin-like domain-containing protein</fullName>
    </recommendedName>
</protein>
<gene>
    <name evidence="2" type="ORF">Voc01_081010</name>
</gene>
<evidence type="ECO:0000313" key="2">
    <source>
        <dbReference type="EMBL" id="GIJ73184.1"/>
    </source>
</evidence>
<feature type="compositionally biased region" description="Basic and acidic residues" evidence="1">
    <location>
        <begin position="13"/>
        <end position="36"/>
    </location>
</feature>
<evidence type="ECO:0008006" key="4">
    <source>
        <dbReference type="Google" id="ProtNLM"/>
    </source>
</evidence>
<accession>A0A8J3ZZS2</accession>
<reference evidence="2" key="1">
    <citation type="submission" date="2021-01" db="EMBL/GenBank/DDBJ databases">
        <title>Whole genome shotgun sequence of Virgisporangium ochraceum NBRC 16418.</title>
        <authorList>
            <person name="Komaki H."/>
            <person name="Tamura T."/>
        </authorList>
    </citation>
    <scope>NUCLEOTIDE SEQUENCE</scope>
    <source>
        <strain evidence="2">NBRC 16418</strain>
    </source>
</reference>
<name>A0A8J3ZZS2_9ACTN</name>
<comment type="caution">
    <text evidence="2">The sequence shown here is derived from an EMBL/GenBank/DDBJ whole genome shotgun (WGS) entry which is preliminary data.</text>
</comment>
<sequence>MTSPVPGCSPGALHDRDPRKERAAGLEVSSADRDHGGGPAASVEDRHRFRVGFARLDDAKSPQELEAIRPPLALDLDTHADAEEEILYPHLLTDAGPGSRSIRRYGRRFSTRKICSVSPGNFRPWSWSVARVA</sequence>
<organism evidence="2 3">
    <name type="scientific">Virgisporangium ochraceum</name>
    <dbReference type="NCBI Taxonomy" id="65505"/>
    <lineage>
        <taxon>Bacteria</taxon>
        <taxon>Bacillati</taxon>
        <taxon>Actinomycetota</taxon>
        <taxon>Actinomycetes</taxon>
        <taxon>Micromonosporales</taxon>
        <taxon>Micromonosporaceae</taxon>
        <taxon>Virgisporangium</taxon>
    </lineage>
</organism>
<proteinExistence type="predicted"/>
<dbReference type="Proteomes" id="UP000635606">
    <property type="component" value="Unassembled WGS sequence"/>
</dbReference>
<evidence type="ECO:0000256" key="1">
    <source>
        <dbReference type="SAM" id="MobiDB-lite"/>
    </source>
</evidence>
<dbReference type="AlphaFoldDB" id="A0A8J3ZZS2"/>
<dbReference type="EMBL" id="BOPH01000112">
    <property type="protein sequence ID" value="GIJ73184.1"/>
    <property type="molecule type" value="Genomic_DNA"/>
</dbReference>
<evidence type="ECO:0000313" key="3">
    <source>
        <dbReference type="Proteomes" id="UP000635606"/>
    </source>
</evidence>
<feature type="region of interest" description="Disordered" evidence="1">
    <location>
        <begin position="1"/>
        <end position="45"/>
    </location>
</feature>